<keyword evidence="3" id="KW-1185">Reference proteome</keyword>
<protein>
    <recommendedName>
        <fullName evidence="1">ATP phosphoribosyltransferase</fullName>
    </recommendedName>
</protein>
<dbReference type="InParanoid" id="A0A409VX77"/>
<name>A0A409VX77_9AGAR</name>
<dbReference type="InterPro" id="IPR015867">
    <property type="entry name" value="N-reg_PII/ATP_PRibTrfase_C"/>
</dbReference>
<dbReference type="Gene3D" id="3.30.70.120">
    <property type="match status" value="1"/>
</dbReference>
<dbReference type="OrthoDB" id="15981at2759"/>
<accession>A0A409VX77</accession>
<dbReference type="SUPFAM" id="SSF102705">
    <property type="entry name" value="NIF3 (NGG1p interacting factor 3)-like"/>
    <property type="match status" value="1"/>
</dbReference>
<dbReference type="STRING" id="231916.A0A409VX77"/>
<evidence type="ECO:0000256" key="1">
    <source>
        <dbReference type="ARBA" id="ARBA00020998"/>
    </source>
</evidence>
<evidence type="ECO:0000313" key="2">
    <source>
        <dbReference type="EMBL" id="PPQ70833.1"/>
    </source>
</evidence>
<dbReference type="Proteomes" id="UP000284706">
    <property type="component" value="Unassembled WGS sequence"/>
</dbReference>
<gene>
    <name evidence="2" type="ORF">CVT26_014038</name>
</gene>
<comment type="caution">
    <text evidence="2">The sequence shown here is derived from an EMBL/GenBank/DDBJ whole genome shotgun (WGS) entry which is preliminary data.</text>
</comment>
<organism evidence="2 3">
    <name type="scientific">Gymnopilus dilepis</name>
    <dbReference type="NCBI Taxonomy" id="231916"/>
    <lineage>
        <taxon>Eukaryota</taxon>
        <taxon>Fungi</taxon>
        <taxon>Dikarya</taxon>
        <taxon>Basidiomycota</taxon>
        <taxon>Agaricomycotina</taxon>
        <taxon>Agaricomycetes</taxon>
        <taxon>Agaricomycetidae</taxon>
        <taxon>Agaricales</taxon>
        <taxon>Agaricineae</taxon>
        <taxon>Hymenogastraceae</taxon>
        <taxon>Gymnopilus</taxon>
    </lineage>
</organism>
<dbReference type="PANTHER" id="PTHR41774">
    <property type="match status" value="1"/>
</dbReference>
<reference evidence="2 3" key="1">
    <citation type="journal article" date="2018" name="Evol. Lett.">
        <title>Horizontal gene cluster transfer increased hallucinogenic mushroom diversity.</title>
        <authorList>
            <person name="Reynolds H.T."/>
            <person name="Vijayakumar V."/>
            <person name="Gluck-Thaler E."/>
            <person name="Korotkin H.B."/>
            <person name="Matheny P.B."/>
            <person name="Slot J.C."/>
        </authorList>
    </citation>
    <scope>NUCLEOTIDE SEQUENCE [LARGE SCALE GENOMIC DNA]</scope>
    <source>
        <strain evidence="2 3">SRW20</strain>
    </source>
</reference>
<dbReference type="PANTHER" id="PTHR41774:SF1">
    <property type="entry name" value="NGG1P INTERACTING FACTOR NIF3"/>
    <property type="match status" value="1"/>
</dbReference>
<dbReference type="EMBL" id="NHYE01005526">
    <property type="protein sequence ID" value="PPQ70833.1"/>
    <property type="molecule type" value="Genomic_DNA"/>
</dbReference>
<sequence length="116" mass="13103">MSLASRFKLVFFSPRTDTKRILEHLFRACAKELGNIGEYEHCAFVTPGTGQFKPKDTANPVIGARGQLEFVDEDRVEIVVNGSGGGHEEVRKAIKELKNVHPYEEVAYDVYKLEDF</sequence>
<dbReference type="AlphaFoldDB" id="A0A409VX77"/>
<dbReference type="InterPro" id="IPR036069">
    <property type="entry name" value="DUF34/NIF3_sf"/>
</dbReference>
<evidence type="ECO:0000313" key="3">
    <source>
        <dbReference type="Proteomes" id="UP000284706"/>
    </source>
</evidence>
<proteinExistence type="predicted"/>